<feature type="compositionally biased region" description="Polar residues" evidence="11">
    <location>
        <begin position="72"/>
        <end position="86"/>
    </location>
</feature>
<dbReference type="InterPro" id="IPR011320">
    <property type="entry name" value="RNase_H1_N"/>
</dbReference>
<evidence type="ECO:0000256" key="2">
    <source>
        <dbReference type="ARBA" id="ARBA00001946"/>
    </source>
</evidence>
<dbReference type="SUPFAM" id="SSF53098">
    <property type="entry name" value="Ribonuclease H-like"/>
    <property type="match status" value="1"/>
</dbReference>
<evidence type="ECO:0000256" key="6">
    <source>
        <dbReference type="ARBA" id="ARBA00022723"/>
    </source>
</evidence>
<feature type="domain" description="RNase H type-1" evidence="12">
    <location>
        <begin position="104"/>
        <end position="263"/>
    </location>
</feature>
<dbReference type="InterPro" id="IPR036397">
    <property type="entry name" value="RNaseH_sf"/>
</dbReference>
<dbReference type="GO" id="GO:0000287">
    <property type="term" value="F:magnesium ion binding"/>
    <property type="evidence" value="ECO:0007669"/>
    <property type="project" value="UniProtKB-UniRule"/>
</dbReference>
<evidence type="ECO:0000313" key="13">
    <source>
        <dbReference type="EMBL" id="QPG77293.1"/>
    </source>
</evidence>
<dbReference type="Gene3D" id="3.40.970.10">
    <property type="entry name" value="Ribonuclease H1, N-terminal domain"/>
    <property type="match status" value="1"/>
</dbReference>
<dbReference type="InterPro" id="IPR012337">
    <property type="entry name" value="RNaseH-like_sf"/>
</dbReference>
<dbReference type="PIRSF" id="PIRSF036852">
    <property type="entry name" value="Ribonuclease_H1_euk"/>
    <property type="match status" value="1"/>
</dbReference>
<dbReference type="GO" id="GO:0004523">
    <property type="term" value="F:RNA-DNA hybrid ribonuclease activity"/>
    <property type="evidence" value="ECO:0007669"/>
    <property type="project" value="UniProtKB-UniRule"/>
</dbReference>
<evidence type="ECO:0000256" key="11">
    <source>
        <dbReference type="SAM" id="MobiDB-lite"/>
    </source>
</evidence>
<dbReference type="GeneID" id="62198101"/>
<dbReference type="RefSeq" id="XP_038780858.1">
    <property type="nucleotide sequence ID" value="XM_038924930.1"/>
</dbReference>
<evidence type="ECO:0000313" key="14">
    <source>
        <dbReference type="Proteomes" id="UP000662931"/>
    </source>
</evidence>
<feature type="compositionally biased region" description="Gly residues" evidence="11">
    <location>
        <begin position="50"/>
        <end position="64"/>
    </location>
</feature>
<dbReference type="Proteomes" id="UP000662931">
    <property type="component" value="Chromosome 4"/>
</dbReference>
<dbReference type="EC" id="3.1.26.4" evidence="4 10"/>
<dbReference type="InterPro" id="IPR002156">
    <property type="entry name" value="RNaseH_domain"/>
</dbReference>
<evidence type="ECO:0000256" key="5">
    <source>
        <dbReference type="ARBA" id="ARBA00022722"/>
    </source>
</evidence>
<comment type="similarity">
    <text evidence="3 10">Belongs to the RNase H family.</text>
</comment>
<evidence type="ECO:0000256" key="7">
    <source>
        <dbReference type="ARBA" id="ARBA00022759"/>
    </source>
</evidence>
<evidence type="ECO:0000256" key="3">
    <source>
        <dbReference type="ARBA" id="ARBA00005300"/>
    </source>
</evidence>
<keyword evidence="7 10" id="KW-0255">Endonuclease</keyword>
<dbReference type="AlphaFoldDB" id="A0A875S8T8"/>
<keyword evidence="8 10" id="KW-0378">Hydrolase</keyword>
<accession>A0A875S8T8</accession>
<dbReference type="Pfam" id="PF00075">
    <property type="entry name" value="RNase_H"/>
    <property type="match status" value="1"/>
</dbReference>
<dbReference type="CDD" id="cd09280">
    <property type="entry name" value="RNase_HI_eukaryote_like"/>
    <property type="match status" value="1"/>
</dbReference>
<dbReference type="PANTHER" id="PTHR10642">
    <property type="entry name" value="RIBONUCLEASE H1"/>
    <property type="match status" value="1"/>
</dbReference>
<evidence type="ECO:0000256" key="9">
    <source>
        <dbReference type="ARBA" id="ARBA00022842"/>
    </source>
</evidence>
<evidence type="ECO:0000259" key="12">
    <source>
        <dbReference type="PROSITE" id="PS50879"/>
    </source>
</evidence>
<keyword evidence="9 10" id="KW-0460">Magnesium</keyword>
<comment type="catalytic activity">
    <reaction evidence="1 10">
        <text>Endonucleolytic cleavage to 5'-phosphomonoester.</text>
        <dbReference type="EC" id="3.1.26.4"/>
    </reaction>
</comment>
<dbReference type="InterPro" id="IPR050092">
    <property type="entry name" value="RNase_H"/>
</dbReference>
<dbReference type="Gene3D" id="3.30.420.10">
    <property type="entry name" value="Ribonuclease H-like superfamily/Ribonuclease H"/>
    <property type="match status" value="1"/>
</dbReference>
<dbReference type="KEGG" id="bnn:FOA43_004701"/>
<dbReference type="PROSITE" id="PS50879">
    <property type="entry name" value="RNASE_H_1"/>
    <property type="match status" value="1"/>
</dbReference>
<gene>
    <name evidence="13" type="ORF">FOA43_004701</name>
</gene>
<dbReference type="PANTHER" id="PTHR10642:SF26">
    <property type="entry name" value="RIBONUCLEASE H1"/>
    <property type="match status" value="1"/>
</dbReference>
<keyword evidence="14" id="KW-1185">Reference proteome</keyword>
<protein>
    <recommendedName>
        <fullName evidence="4 10">Ribonuclease H</fullName>
        <shortName evidence="10">RNase H</shortName>
        <ecNumber evidence="4 10">3.1.26.4</ecNumber>
    </recommendedName>
</protein>
<dbReference type="EMBL" id="CP064815">
    <property type="protein sequence ID" value="QPG77293.1"/>
    <property type="molecule type" value="Genomic_DNA"/>
</dbReference>
<keyword evidence="6 10" id="KW-0479">Metal-binding</keyword>
<dbReference type="InterPro" id="IPR017067">
    <property type="entry name" value="RNase_H1_euk"/>
</dbReference>
<keyword evidence="5 10" id="KW-0540">Nuclease</keyword>
<dbReference type="InterPro" id="IPR009027">
    <property type="entry name" value="Ribosomal_bL9/RNase_H1_N"/>
</dbReference>
<evidence type="ECO:0000256" key="1">
    <source>
        <dbReference type="ARBA" id="ARBA00000077"/>
    </source>
</evidence>
<dbReference type="GO" id="GO:0003676">
    <property type="term" value="F:nucleic acid binding"/>
    <property type="evidence" value="ECO:0007669"/>
    <property type="project" value="UniProtKB-UniRule"/>
</dbReference>
<feature type="region of interest" description="Disordered" evidence="11">
    <location>
        <begin position="45"/>
        <end position="99"/>
    </location>
</feature>
<dbReference type="InterPro" id="IPR037056">
    <property type="entry name" value="RNase_H1_N_sf"/>
</dbReference>
<reference evidence="13" key="1">
    <citation type="submission" date="2020-10" db="EMBL/GenBank/DDBJ databases">
        <authorList>
            <person name="Roach M.J.R."/>
        </authorList>
    </citation>
    <scope>NUCLEOTIDE SEQUENCE</scope>
    <source>
        <strain evidence="13">CBS 1945</strain>
    </source>
</reference>
<sequence>MTKYYAVRNGRSIGIFNDWGSCSDSVIGYSRAEFKSFNSASDASSYMHGGSSGNSGNSGSGSYGGSSYSLGHASTSQALSQAPSHPSGNDSGYDSGYGGFSSTPQKTHTIYTDGASKNNQSQGKSIAGYGVYYGDNDSRNTAAPLEGSRQTNQRAELTAISKAMDGILEDNSDTKYGITTDSKYSLGCMGDWGEKWRTNGFRSSNGKPVENRDIIEPALEKLDQVNQKYQEKGWGNLEFNHVRGHVGVEGNEKADQLANEGCRRH</sequence>
<evidence type="ECO:0000256" key="10">
    <source>
        <dbReference type="PIRNR" id="PIRNR036852"/>
    </source>
</evidence>
<comment type="function">
    <text evidence="10">Endonuclease that specifically degrades the RNA of RNA-DNA hybrids.</text>
</comment>
<name>A0A875S8T8_EENNA</name>
<organism evidence="13 14">
    <name type="scientific">Eeniella nana</name>
    <name type="common">Yeast</name>
    <name type="synonym">Brettanomyces nanus</name>
    <dbReference type="NCBI Taxonomy" id="13502"/>
    <lineage>
        <taxon>Eukaryota</taxon>
        <taxon>Fungi</taxon>
        <taxon>Dikarya</taxon>
        <taxon>Ascomycota</taxon>
        <taxon>Saccharomycotina</taxon>
        <taxon>Pichiomycetes</taxon>
        <taxon>Pichiales</taxon>
        <taxon>Pichiaceae</taxon>
        <taxon>Brettanomyces</taxon>
    </lineage>
</organism>
<proteinExistence type="inferred from homology"/>
<dbReference type="Pfam" id="PF01693">
    <property type="entry name" value="Cauli_VI"/>
    <property type="match status" value="1"/>
</dbReference>
<evidence type="ECO:0000256" key="8">
    <source>
        <dbReference type="ARBA" id="ARBA00022801"/>
    </source>
</evidence>
<dbReference type="SUPFAM" id="SSF55658">
    <property type="entry name" value="L9 N-domain-like"/>
    <property type="match status" value="1"/>
</dbReference>
<comment type="cofactor">
    <cofactor evidence="2 10">
        <name>Mg(2+)</name>
        <dbReference type="ChEBI" id="CHEBI:18420"/>
    </cofactor>
</comment>
<dbReference type="GO" id="GO:0043137">
    <property type="term" value="P:DNA replication, removal of RNA primer"/>
    <property type="evidence" value="ECO:0007669"/>
    <property type="project" value="TreeGrafter"/>
</dbReference>
<evidence type="ECO:0000256" key="4">
    <source>
        <dbReference type="ARBA" id="ARBA00012180"/>
    </source>
</evidence>
<dbReference type="OrthoDB" id="407198at2759"/>